<keyword evidence="2" id="KW-1185">Reference proteome</keyword>
<dbReference type="EMBL" id="AMYT01000011">
    <property type="protein sequence ID" value="EKU27690.1"/>
    <property type="molecule type" value="Genomic_DNA"/>
</dbReference>
<dbReference type="OrthoDB" id="1761263at2"/>
<evidence type="ECO:0000313" key="1">
    <source>
        <dbReference type="EMBL" id="EKU27690.1"/>
    </source>
</evidence>
<gene>
    <name evidence="1" type="ORF">C683_0471</name>
</gene>
<proteinExistence type="predicted"/>
<protein>
    <submittedName>
        <fullName evidence="1">Uncharacterized protein</fullName>
    </submittedName>
</protein>
<accession>K8Z9W7</accession>
<comment type="caution">
    <text evidence="1">The sequence shown here is derived from an EMBL/GenBank/DDBJ whole genome shotgun (WGS) entry which is preliminary data.</text>
</comment>
<dbReference type="AlphaFoldDB" id="K8Z9W7"/>
<reference evidence="1 2" key="1">
    <citation type="journal article" date="2013" name="Genome Announc.">
        <title>Draft Genome Sequence of Catellicoccus marimammalium, a Novel Species Commonly Found in Gull Feces.</title>
        <authorList>
            <person name="Weigand M.R."/>
            <person name="Ryu H."/>
            <person name="Bozcek L."/>
            <person name="Konstantinidis K.T."/>
            <person name="Santo Domingo J.W."/>
        </authorList>
    </citation>
    <scope>NUCLEOTIDE SEQUENCE [LARGE SCALE GENOMIC DNA]</scope>
    <source>
        <strain evidence="1 2">M35/04/3</strain>
    </source>
</reference>
<evidence type="ECO:0000313" key="2">
    <source>
        <dbReference type="Proteomes" id="UP000016057"/>
    </source>
</evidence>
<organism evidence="1 2">
    <name type="scientific">Catellicoccus marimammalium M35/04/3</name>
    <dbReference type="NCBI Taxonomy" id="1234409"/>
    <lineage>
        <taxon>Bacteria</taxon>
        <taxon>Bacillati</taxon>
        <taxon>Bacillota</taxon>
        <taxon>Bacilli</taxon>
        <taxon>Lactobacillales</taxon>
        <taxon>Enterococcaceae</taxon>
        <taxon>Catellicoccus</taxon>
    </lineage>
</organism>
<name>K8Z9W7_9ENTE</name>
<sequence length="462" mass="53828">MLTKIELTLECIQDFPKLKNALRELSRNIIKKDIENHIGIVDCYILENNITIDKKRYTTLDDVVNDYLNELESYNISNKISIFNNGDISYSIYTEGKQGIITYHFDKVRIDVYKDLWKAKSLSVLNNEIKEGELSYICLYYIINNEEKKVIQQKINQTSKKISSIFEEKKLKIASKKNISSMNNQNDIISIELDSNNEDNFYSHKEFLDEIFVSKQEEEINKKINKSIKIIADILKSVITMSSSSENATSFSAITMYQYQNFITNLYKIDWYIPLWNLPTSLNTHILTLLKILENNKGMATSILQMLDDELFYALQKELCSETQFIDIFSESDLSLYYLYSQGYYSEVVILSLNNINYQLMNILKKHKILSTTNLEQEDLVGRIKNANNSILKILELFFDQQPISKIYSNFEKNDGMYRNDLGDLSLCQKMVNAGIYSENIISEKIALKALFAYKFFKSLNM</sequence>
<dbReference type="Proteomes" id="UP000016057">
    <property type="component" value="Unassembled WGS sequence"/>
</dbReference>
<dbReference type="RefSeq" id="WP_009489273.1">
    <property type="nucleotide sequence ID" value="NZ_AMYT01000011.1"/>
</dbReference>